<reference evidence="3 4" key="1">
    <citation type="journal article" date="2018" name="Front. Microbiol.">
        <title>Discovery of Phloeophagus Beetles as a Source of Pseudomonas Strains That Produce Potentially New Bioactive Substances and Description of Pseudomonas bohemica sp. nov.</title>
        <authorList>
            <person name="Saati-Santamaria Z."/>
            <person name="Lopez-Mondejar R."/>
            <person name="Jimenez-Gomez A."/>
            <person name="Diez-Mendez A."/>
            <person name="Vetrovsky T."/>
            <person name="Igual J.M."/>
            <person name="Velazquez E."/>
            <person name="Kolarik M."/>
            <person name="Rivas R."/>
            <person name="Garcia-Fraile P."/>
        </authorList>
    </citation>
    <scope>NUCLEOTIDE SEQUENCE [LARGE SCALE GENOMIC DNA]</scope>
    <source>
        <strain evidence="2 4">A2-NA12</strain>
        <strain evidence="1 3">A2-NA13</strain>
    </source>
</reference>
<comment type="caution">
    <text evidence="2">The sequence shown here is derived from an EMBL/GenBank/DDBJ whole genome shotgun (WGS) entry which is preliminary data.</text>
</comment>
<organism evidence="2 4">
    <name type="scientific">Pseudomonas prosekii</name>
    <dbReference type="NCBI Taxonomy" id="1148509"/>
    <lineage>
        <taxon>Bacteria</taxon>
        <taxon>Pseudomonadati</taxon>
        <taxon>Pseudomonadota</taxon>
        <taxon>Gammaproteobacteria</taxon>
        <taxon>Pseudomonadales</taxon>
        <taxon>Pseudomonadaceae</taxon>
        <taxon>Pseudomonas</taxon>
    </lineage>
</organism>
<evidence type="ECO:0000313" key="4">
    <source>
        <dbReference type="Proteomes" id="UP000282672"/>
    </source>
</evidence>
<keyword evidence="3" id="KW-1185">Reference proteome</keyword>
<proteinExistence type="predicted"/>
<dbReference type="NCBIfam" id="TIGR03749">
    <property type="entry name" value="conj_TIGR03749"/>
    <property type="match status" value="1"/>
</dbReference>
<dbReference type="Proteomes" id="UP000282672">
    <property type="component" value="Unassembled WGS sequence"/>
</dbReference>
<name>A0A3L8CUM5_9PSED</name>
<protein>
    <submittedName>
        <fullName evidence="2">TIGR03749 family integrating conjugative element protein</fullName>
    </submittedName>
</protein>
<dbReference type="EMBL" id="PEGA01000006">
    <property type="protein sequence ID" value="RLU11985.1"/>
    <property type="molecule type" value="Genomic_DNA"/>
</dbReference>
<dbReference type="RefSeq" id="WP_121731775.1">
    <property type="nucleotide sequence ID" value="NZ_PEGA01000006.1"/>
</dbReference>
<accession>A0A3L8CUM5</accession>
<dbReference type="InterPro" id="IPR021844">
    <property type="entry name" value="Integr_conj_element_PFL4704"/>
</dbReference>
<sequence>MKQISILGLTVALVLWGVAAQAVELMHWERLPLAIPLVINQERVVFVDESVRIGVPSSLTDKLRVQSTGGTLYLRASEAIAPNRLQLQSVATGEIILLDIAATPGDQPLEPVRIIKNAPVQTTEMESSTAPVPESTPIPVALTRYAAQSLYAPLRTVESLSGIRRVPLKLRTALPTLLPTENVSSTPIAAWRLGDYWLTAVKLRNLGSATVQLDPRQLQAKLFAASFQHAFLGPVGSAEDTTVAYLVTRGAGLEHAVLLPPPVARGADDEG</sequence>
<dbReference type="AlphaFoldDB" id="A0A3L8CUM5"/>
<evidence type="ECO:0000313" key="2">
    <source>
        <dbReference type="EMBL" id="RLU11985.1"/>
    </source>
</evidence>
<evidence type="ECO:0000313" key="1">
    <source>
        <dbReference type="EMBL" id="RLU09100.1"/>
    </source>
</evidence>
<dbReference type="EMBL" id="PEGB01000005">
    <property type="protein sequence ID" value="RLU09100.1"/>
    <property type="molecule type" value="Genomic_DNA"/>
</dbReference>
<gene>
    <name evidence="2" type="ORF">CS076_07760</name>
    <name evidence="1" type="ORF">CS078_13170</name>
</gene>
<dbReference type="Pfam" id="PF11920">
    <property type="entry name" value="DUF3438"/>
    <property type="match status" value="1"/>
</dbReference>
<evidence type="ECO:0000313" key="3">
    <source>
        <dbReference type="Proteomes" id="UP000282140"/>
    </source>
</evidence>
<dbReference type="Proteomes" id="UP000282140">
    <property type="component" value="Unassembled WGS sequence"/>
</dbReference>